<evidence type="ECO:0000313" key="5">
    <source>
        <dbReference type="EMBL" id="CAF0950468.1"/>
    </source>
</evidence>
<evidence type="ECO:0000256" key="1">
    <source>
        <dbReference type="ARBA" id="ARBA00004496"/>
    </source>
</evidence>
<dbReference type="GO" id="GO:0005737">
    <property type="term" value="C:cytoplasm"/>
    <property type="evidence" value="ECO:0007669"/>
    <property type="project" value="UniProtKB-SubCell"/>
</dbReference>
<comment type="subcellular location">
    <subcellularLocation>
        <location evidence="1">Cytoplasm</location>
    </subcellularLocation>
</comment>
<sequence>MYKPILNPNSLSSTNTNTNSISSSSQIHLELSKILLKHDPNAIRLYDFINHVKIFFYNSNECCWENNSYIEGNLFLYEKKSLINNQMYPSYAFAVINGKQKFIQQITSDMVQYADKLRFFYEIVINNKCEVFCLFFINENECQRLNVFITRSIESIRNFNNQQSRLITTNDIQSTVTNEQLVSKNVYQQQTPTKVSNSTISQVRSCQQTPTQQQSTSITNSNNSEDPTSSLKRLLNIPHQNDLDNESSFVQQNNPINLIPPSAFKSESSTSCSTNNVKHSQNYLSSINLEYFRNVFLHLVQNNDQLLNIIHRACLNHSKQ</sequence>
<dbReference type="Pfam" id="PF06058">
    <property type="entry name" value="DCP1"/>
    <property type="match status" value="1"/>
</dbReference>
<proteinExistence type="inferred from homology"/>
<gene>
    <name evidence="6" type="ORF">FNK824_LOCUS8269</name>
    <name evidence="5" type="ORF">SEV965_LOCUS8228</name>
</gene>
<evidence type="ECO:0000256" key="3">
    <source>
        <dbReference type="ARBA" id="ARBA00022490"/>
    </source>
</evidence>
<protein>
    <submittedName>
        <fullName evidence="5">Uncharacterized protein</fullName>
    </submittedName>
</protein>
<feature type="region of interest" description="Disordered" evidence="4">
    <location>
        <begin position="198"/>
        <end position="230"/>
    </location>
</feature>
<dbReference type="Gene3D" id="2.30.29.30">
    <property type="entry name" value="Pleckstrin-homology domain (PH domain)/Phosphotyrosine-binding domain (PTB)"/>
    <property type="match status" value="1"/>
</dbReference>
<comment type="caution">
    <text evidence="5">The sequence shown here is derived from an EMBL/GenBank/DDBJ whole genome shotgun (WGS) entry which is preliminary data.</text>
</comment>
<name>A0A814D7G1_9BILA</name>
<feature type="region of interest" description="Disordered" evidence="4">
    <location>
        <begin position="1"/>
        <end position="21"/>
    </location>
</feature>
<comment type="similarity">
    <text evidence="2">Belongs to the DCP1 family.</text>
</comment>
<reference evidence="5" key="1">
    <citation type="submission" date="2021-02" db="EMBL/GenBank/DDBJ databases">
        <authorList>
            <person name="Nowell W R."/>
        </authorList>
    </citation>
    <scope>NUCLEOTIDE SEQUENCE</scope>
</reference>
<feature type="compositionally biased region" description="Low complexity" evidence="4">
    <location>
        <begin position="205"/>
        <end position="224"/>
    </location>
</feature>
<dbReference type="InterPro" id="IPR010334">
    <property type="entry name" value="Dcp1"/>
</dbReference>
<dbReference type="EMBL" id="CAJOBE010000810">
    <property type="protein sequence ID" value="CAF3687388.1"/>
    <property type="molecule type" value="Genomic_DNA"/>
</dbReference>
<dbReference type="GO" id="GO:0000290">
    <property type="term" value="P:deadenylation-dependent decapping of nuclear-transcribed mRNA"/>
    <property type="evidence" value="ECO:0007669"/>
    <property type="project" value="InterPro"/>
</dbReference>
<dbReference type="Proteomes" id="UP000663874">
    <property type="component" value="Unassembled WGS sequence"/>
</dbReference>
<dbReference type="EMBL" id="CAJNOU010000298">
    <property type="protein sequence ID" value="CAF0950468.1"/>
    <property type="molecule type" value="Genomic_DNA"/>
</dbReference>
<accession>A0A814D7G1</accession>
<dbReference type="AlphaFoldDB" id="A0A814D7G1"/>
<dbReference type="Proteomes" id="UP000663889">
    <property type="component" value="Unassembled WGS sequence"/>
</dbReference>
<organism evidence="5 7">
    <name type="scientific">Rotaria sordida</name>
    <dbReference type="NCBI Taxonomy" id="392033"/>
    <lineage>
        <taxon>Eukaryota</taxon>
        <taxon>Metazoa</taxon>
        <taxon>Spiralia</taxon>
        <taxon>Gnathifera</taxon>
        <taxon>Rotifera</taxon>
        <taxon>Eurotatoria</taxon>
        <taxon>Bdelloidea</taxon>
        <taxon>Philodinida</taxon>
        <taxon>Philodinidae</taxon>
        <taxon>Rotaria</taxon>
    </lineage>
</organism>
<evidence type="ECO:0000256" key="2">
    <source>
        <dbReference type="ARBA" id="ARBA00008778"/>
    </source>
</evidence>
<evidence type="ECO:0000256" key="4">
    <source>
        <dbReference type="SAM" id="MobiDB-lite"/>
    </source>
</evidence>
<evidence type="ECO:0000313" key="7">
    <source>
        <dbReference type="Proteomes" id="UP000663889"/>
    </source>
</evidence>
<dbReference type="GO" id="GO:0008047">
    <property type="term" value="F:enzyme activator activity"/>
    <property type="evidence" value="ECO:0007669"/>
    <property type="project" value="InterPro"/>
</dbReference>
<keyword evidence="3" id="KW-0963">Cytoplasm</keyword>
<dbReference type="InterPro" id="IPR011993">
    <property type="entry name" value="PH-like_dom_sf"/>
</dbReference>
<evidence type="ECO:0000313" key="6">
    <source>
        <dbReference type="EMBL" id="CAF3687388.1"/>
    </source>
</evidence>